<accession>A0ABV5KKZ1</accession>
<comment type="caution">
    <text evidence="3">The sequence shown here is derived from an EMBL/GenBank/DDBJ whole genome shotgun (WGS) entry which is preliminary data.</text>
</comment>
<evidence type="ECO:0000259" key="2">
    <source>
        <dbReference type="Pfam" id="PF07833"/>
    </source>
</evidence>
<evidence type="ECO:0000313" key="3">
    <source>
        <dbReference type="EMBL" id="MFB9325895.1"/>
    </source>
</evidence>
<keyword evidence="1" id="KW-0732">Signal</keyword>
<reference evidence="3 4" key="1">
    <citation type="submission" date="2024-09" db="EMBL/GenBank/DDBJ databases">
        <authorList>
            <person name="Sun Q."/>
            <person name="Mori K."/>
        </authorList>
    </citation>
    <scope>NUCLEOTIDE SEQUENCE [LARGE SCALE GENOMIC DNA]</scope>
    <source>
        <strain evidence="3 4">TISTR 2452</strain>
    </source>
</reference>
<feature type="chain" id="PRO_5047184018" evidence="1">
    <location>
        <begin position="19"/>
        <end position="326"/>
    </location>
</feature>
<gene>
    <name evidence="3" type="ORF">ACFFSY_08135</name>
</gene>
<protein>
    <submittedName>
        <fullName evidence="3">Copper amine oxidase N-terminal domain-containing protein</fullName>
    </submittedName>
</protein>
<keyword evidence="4" id="KW-1185">Reference proteome</keyword>
<evidence type="ECO:0000313" key="4">
    <source>
        <dbReference type="Proteomes" id="UP001589747"/>
    </source>
</evidence>
<dbReference type="Proteomes" id="UP001589747">
    <property type="component" value="Unassembled WGS sequence"/>
</dbReference>
<dbReference type="Gene3D" id="3.30.457.10">
    <property type="entry name" value="Copper amine oxidase-like, N-terminal domain"/>
    <property type="match status" value="1"/>
</dbReference>
<dbReference type="SUPFAM" id="SSF55383">
    <property type="entry name" value="Copper amine oxidase, domain N"/>
    <property type="match status" value="1"/>
</dbReference>
<sequence>MRKRIVLTGLLCALFMQVAPIPGHSESGPLATGLKNYRLPAAGGDLSASLLGADKFQVAWRVAAGDPNWPLRVAADGTFLYSKAGNIAGLLPSGESVTPDGTAALVASTPRAGIAFGPSSIVSTVRGQAWTYPLADGTSPLPGSLQTDASGNLYAQDQSGGWYSLTAQGQLRYRLQIALPAGSRMSCKVAPSGDAACQSGLLGIIGIREKNAAPRVLIDGREQFYGQRPFIRSGVTLVPLRGIFEGLKADVRWNADSGTITASRDGVVVKLTVGSAGAKIGSRTIALSQPPVIVNSAVFVPLRFIGESLGATVIWEKTSTIQIFSP</sequence>
<evidence type="ECO:0000256" key="1">
    <source>
        <dbReference type="SAM" id="SignalP"/>
    </source>
</evidence>
<dbReference type="InterPro" id="IPR012854">
    <property type="entry name" value="Cu_amine_oxidase-like_N"/>
</dbReference>
<organism evidence="3 4">
    <name type="scientific">Paenibacillus aurantiacus</name>
    <dbReference type="NCBI Taxonomy" id="1936118"/>
    <lineage>
        <taxon>Bacteria</taxon>
        <taxon>Bacillati</taxon>
        <taxon>Bacillota</taxon>
        <taxon>Bacilli</taxon>
        <taxon>Bacillales</taxon>
        <taxon>Paenibacillaceae</taxon>
        <taxon>Paenibacillus</taxon>
    </lineage>
</organism>
<dbReference type="EMBL" id="JBHMDO010000015">
    <property type="protein sequence ID" value="MFB9325895.1"/>
    <property type="molecule type" value="Genomic_DNA"/>
</dbReference>
<proteinExistence type="predicted"/>
<name>A0ABV5KKZ1_9BACL</name>
<dbReference type="RefSeq" id="WP_377492597.1">
    <property type="nucleotide sequence ID" value="NZ_JBHMDO010000015.1"/>
</dbReference>
<feature type="domain" description="Copper amine oxidase-like N-terminal" evidence="2">
    <location>
        <begin position="218"/>
        <end position="321"/>
    </location>
</feature>
<feature type="signal peptide" evidence="1">
    <location>
        <begin position="1"/>
        <end position="18"/>
    </location>
</feature>
<dbReference type="InterPro" id="IPR036582">
    <property type="entry name" value="Mao_N_sf"/>
</dbReference>
<dbReference type="Pfam" id="PF07833">
    <property type="entry name" value="Cu_amine_oxidN1"/>
    <property type="match status" value="1"/>
</dbReference>